<dbReference type="Pfam" id="PF02653">
    <property type="entry name" value="BPD_transp_2"/>
    <property type="match status" value="1"/>
</dbReference>
<dbReference type="InterPro" id="IPR001851">
    <property type="entry name" value="ABC_transp_permease"/>
</dbReference>
<keyword evidence="3 6" id="KW-0812">Transmembrane</keyword>
<feature type="transmembrane region" description="Helical" evidence="6">
    <location>
        <begin position="9"/>
        <end position="28"/>
    </location>
</feature>
<dbReference type="PANTHER" id="PTHR30482">
    <property type="entry name" value="HIGH-AFFINITY BRANCHED-CHAIN AMINO ACID TRANSPORT SYSTEM PERMEASE"/>
    <property type="match status" value="1"/>
</dbReference>
<dbReference type="GO" id="GO:0015658">
    <property type="term" value="F:branched-chain amino acid transmembrane transporter activity"/>
    <property type="evidence" value="ECO:0007669"/>
    <property type="project" value="InterPro"/>
</dbReference>
<name>A0A1C6W4R3_9ACTN</name>
<dbReference type="STRING" id="47871.GA0070608_5766"/>
<feature type="transmembrane region" description="Helical" evidence="6">
    <location>
        <begin position="285"/>
        <end position="306"/>
    </location>
</feature>
<proteinExistence type="predicted"/>
<gene>
    <name evidence="7" type="ORF">GA0070608_5766</name>
    <name evidence="8" type="ORF">OIE14_00475</name>
</gene>
<comment type="subcellular location">
    <subcellularLocation>
        <location evidence="1">Cell membrane</location>
        <topology evidence="1">Multi-pass membrane protein</topology>
    </subcellularLocation>
</comment>
<feature type="transmembrane region" description="Helical" evidence="6">
    <location>
        <begin position="260"/>
        <end position="279"/>
    </location>
</feature>
<dbReference type="InterPro" id="IPR043428">
    <property type="entry name" value="LivM-like"/>
</dbReference>
<keyword evidence="5 6" id="KW-0472">Membrane</keyword>
<protein>
    <submittedName>
        <fullName evidence="8">Branched-chain amino acid ABC transporter permease</fullName>
    </submittedName>
    <submittedName>
        <fullName evidence="7">Branched-chain amino acid transport system permease protein</fullName>
    </submittedName>
</protein>
<dbReference type="RefSeq" id="WP_091632128.1">
    <property type="nucleotide sequence ID" value="NZ_CP109071.1"/>
</dbReference>
<evidence type="ECO:0000256" key="6">
    <source>
        <dbReference type="SAM" id="Phobius"/>
    </source>
</evidence>
<keyword evidence="4 6" id="KW-1133">Transmembrane helix</keyword>
<evidence type="ECO:0000256" key="3">
    <source>
        <dbReference type="ARBA" id="ARBA00022692"/>
    </source>
</evidence>
<dbReference type="Proteomes" id="UP001334804">
    <property type="component" value="Chromosome"/>
</dbReference>
<evidence type="ECO:0000256" key="2">
    <source>
        <dbReference type="ARBA" id="ARBA00022475"/>
    </source>
</evidence>
<evidence type="ECO:0000313" key="7">
    <source>
        <dbReference type="EMBL" id="SCL73481.1"/>
    </source>
</evidence>
<feature type="transmembrane region" description="Helical" evidence="6">
    <location>
        <begin position="160"/>
        <end position="179"/>
    </location>
</feature>
<feature type="transmembrane region" description="Helical" evidence="6">
    <location>
        <begin position="61"/>
        <end position="79"/>
    </location>
</feature>
<reference evidence="7 9" key="1">
    <citation type="submission" date="2016-06" db="EMBL/GenBank/DDBJ databases">
        <authorList>
            <person name="Kjaerup R.B."/>
            <person name="Dalgaard T.S."/>
            <person name="Juul-Madsen H.R."/>
        </authorList>
    </citation>
    <scope>NUCLEOTIDE SEQUENCE [LARGE SCALE GENOMIC DNA]</scope>
    <source>
        <strain evidence="7 9">DSM 43363</strain>
    </source>
</reference>
<dbReference type="Proteomes" id="UP000199343">
    <property type="component" value="Unassembled WGS sequence"/>
</dbReference>
<dbReference type="GO" id="GO:0005886">
    <property type="term" value="C:plasma membrane"/>
    <property type="evidence" value="ECO:0007669"/>
    <property type="project" value="UniProtKB-SubCell"/>
</dbReference>
<evidence type="ECO:0000256" key="5">
    <source>
        <dbReference type="ARBA" id="ARBA00023136"/>
    </source>
</evidence>
<evidence type="ECO:0000256" key="4">
    <source>
        <dbReference type="ARBA" id="ARBA00022989"/>
    </source>
</evidence>
<dbReference type="AlphaFoldDB" id="A0A1C6W4R3"/>
<feature type="transmembrane region" description="Helical" evidence="6">
    <location>
        <begin position="34"/>
        <end position="54"/>
    </location>
</feature>
<feature type="transmembrane region" description="Helical" evidence="6">
    <location>
        <begin position="85"/>
        <end position="106"/>
    </location>
</feature>
<evidence type="ECO:0000313" key="8">
    <source>
        <dbReference type="EMBL" id="WSA32613.1"/>
    </source>
</evidence>
<evidence type="ECO:0000313" key="10">
    <source>
        <dbReference type="Proteomes" id="UP001334804"/>
    </source>
</evidence>
<feature type="transmembrane region" description="Helical" evidence="6">
    <location>
        <begin position="233"/>
        <end position="253"/>
    </location>
</feature>
<dbReference type="EMBL" id="FMIC01000002">
    <property type="protein sequence ID" value="SCL73481.1"/>
    <property type="molecule type" value="Genomic_DNA"/>
</dbReference>
<dbReference type="PANTHER" id="PTHR30482:SF10">
    <property type="entry name" value="HIGH-AFFINITY BRANCHED-CHAIN AMINO ACID TRANSPORT PROTEIN BRAE"/>
    <property type="match status" value="1"/>
</dbReference>
<reference evidence="8 10" key="2">
    <citation type="submission" date="2022-10" db="EMBL/GenBank/DDBJ databases">
        <title>The complete genomes of actinobacterial strains from the NBC collection.</title>
        <authorList>
            <person name="Joergensen T.S."/>
            <person name="Alvarez Arevalo M."/>
            <person name="Sterndorff E.B."/>
            <person name="Faurdal D."/>
            <person name="Vuksanovic O."/>
            <person name="Mourched A.-S."/>
            <person name="Charusanti P."/>
            <person name="Shaw S."/>
            <person name="Blin K."/>
            <person name="Weber T."/>
        </authorList>
    </citation>
    <scope>NUCLEOTIDE SEQUENCE [LARGE SCALE GENOMIC DNA]</scope>
    <source>
        <strain evidence="8 10">NBC 01809</strain>
    </source>
</reference>
<dbReference type="CDD" id="cd06581">
    <property type="entry name" value="TM_PBP1_LivM_like"/>
    <property type="match status" value="1"/>
</dbReference>
<keyword evidence="10" id="KW-1185">Reference proteome</keyword>
<sequence length="325" mass="33688">MSATRLRPLAEPVISGVLLILAVTWVGTDGYRQDLAVLTVTYGLIGLGLYCHFIMGDSLSIAYNAYAAIGGYALGLVATRTGWPLLVSLPLGIVAAVVISMLLGMATRRLNGFYLAAVTLLFGEAFQAWLIDADGVTGGAEGVILTRSISVFGAELGRDHVVVIALVLMWLVALLLSRLRRSPFGVALRAKGQAAVAVEAAGVPVTALTLISLSIGAAIGSLAGAVFTSANLSILPESIPLSVAFLAVFIPFLGGRSSPWGVVIGALLVTQLTFNLNFFQGSGTLLFAVAVVAVLIFAPEGLIGLARDLTGRLVGAVNRGGRDER</sequence>
<organism evidence="7 9">
    <name type="scientific">Micromonospora peucetia</name>
    <dbReference type="NCBI Taxonomy" id="47871"/>
    <lineage>
        <taxon>Bacteria</taxon>
        <taxon>Bacillati</taxon>
        <taxon>Actinomycetota</taxon>
        <taxon>Actinomycetes</taxon>
        <taxon>Micromonosporales</taxon>
        <taxon>Micromonosporaceae</taxon>
        <taxon>Micromonospora</taxon>
    </lineage>
</organism>
<keyword evidence="2" id="KW-1003">Cell membrane</keyword>
<dbReference type="OrthoDB" id="9814461at2"/>
<feature type="transmembrane region" description="Helical" evidence="6">
    <location>
        <begin position="113"/>
        <end position="131"/>
    </location>
</feature>
<evidence type="ECO:0000313" key="9">
    <source>
        <dbReference type="Proteomes" id="UP000199343"/>
    </source>
</evidence>
<accession>A0A1C6W4R3</accession>
<feature type="transmembrane region" description="Helical" evidence="6">
    <location>
        <begin position="200"/>
        <end position="227"/>
    </location>
</feature>
<evidence type="ECO:0000256" key="1">
    <source>
        <dbReference type="ARBA" id="ARBA00004651"/>
    </source>
</evidence>
<dbReference type="EMBL" id="CP109071">
    <property type="protein sequence ID" value="WSA32613.1"/>
    <property type="molecule type" value="Genomic_DNA"/>
</dbReference>